<dbReference type="EMBL" id="CP106738">
    <property type="protein sequence ID" value="UXX83175.1"/>
    <property type="molecule type" value="Genomic_DNA"/>
</dbReference>
<dbReference type="PROSITE" id="PS00211">
    <property type="entry name" value="ABC_TRANSPORTER_1"/>
    <property type="match status" value="2"/>
</dbReference>
<dbReference type="InterPro" id="IPR027417">
    <property type="entry name" value="P-loop_NTPase"/>
</dbReference>
<feature type="domain" description="ABC transporter" evidence="5">
    <location>
        <begin position="306"/>
        <end position="557"/>
    </location>
</feature>
<reference evidence="6" key="1">
    <citation type="submission" date="2022-10" db="EMBL/GenBank/DDBJ databases">
        <title>Roseovarius pelagicus sp. nov., isolated from Arctic seawater.</title>
        <authorList>
            <person name="Hong Y.W."/>
            <person name="Hwang C.Y."/>
        </authorList>
    </citation>
    <scope>NUCLEOTIDE SEQUENCE</scope>
    <source>
        <strain evidence="6">HL-MP18</strain>
    </source>
</reference>
<dbReference type="InterPro" id="IPR013563">
    <property type="entry name" value="Oligopep_ABC_C"/>
</dbReference>
<dbReference type="GO" id="GO:0005524">
    <property type="term" value="F:ATP binding"/>
    <property type="evidence" value="ECO:0007669"/>
    <property type="project" value="UniProtKB-KW"/>
</dbReference>
<evidence type="ECO:0000256" key="1">
    <source>
        <dbReference type="ARBA" id="ARBA00004417"/>
    </source>
</evidence>
<protein>
    <submittedName>
        <fullName evidence="6">ABC transporter ATP-binding protein</fullName>
    </submittedName>
</protein>
<evidence type="ECO:0000256" key="3">
    <source>
        <dbReference type="ARBA" id="ARBA00022741"/>
    </source>
</evidence>
<sequence length="572" mass="62262">MSFANPQTRAEPIVSIENLKIEYALTSGSFTAVDDVTLDVNPGEILGLVGESGAGKSTVGNAVARLIDFPGAVTGGRILLRNSGDLAALSQAQMCSVRGKHIGMIFQDSLSALFPVKTVGWQLMRAIQLSKGLKGSAARTRALQLLEEVGISQPEDRMRQYPHQFSGGMRQRIVIAIALAGDPQLLIADEPTTALDVSIQSEILGLLKRLAIEHGAGVILITHDMAVIEEITDRVAVMRHGRLIEHGATRDVLARPEQTYTKALISAVPRIDKRMDRFVMLDDTALVPTALPVQPAERITADGPVIDAQNVTITFMIKNAILAHNRSYMKAADDVSLTVNAGSSIGIVGESGSGKSTLARAICGLQPIDSGTIKLMGHEVTELASNPALKRTRVKAQMIFQDPFASLDPRQRISAALIEPLLVNRMASRDEAREIARDTLIRVGMKEEDAGKLPHQFSGGQRQRICIARALVMQPAVLICDEPTSALDVSVQATIMNLLKDLRDERNLTLMFISHDLAVIRQVSDRVFVMQNGRVCEEADTDALFDDPQHDYTRHLLKMMPKFTSGARLQAR</sequence>
<dbReference type="NCBIfam" id="NF008453">
    <property type="entry name" value="PRK11308.1"/>
    <property type="match status" value="2"/>
</dbReference>
<dbReference type="InterPro" id="IPR003593">
    <property type="entry name" value="AAA+_ATPase"/>
</dbReference>
<dbReference type="Pfam" id="PF00005">
    <property type="entry name" value="ABC_tran"/>
    <property type="match status" value="2"/>
</dbReference>
<evidence type="ECO:0000256" key="4">
    <source>
        <dbReference type="ARBA" id="ARBA00022840"/>
    </source>
</evidence>
<dbReference type="Pfam" id="PF08352">
    <property type="entry name" value="oligo_HPY"/>
    <property type="match status" value="2"/>
</dbReference>
<evidence type="ECO:0000256" key="2">
    <source>
        <dbReference type="ARBA" id="ARBA00022448"/>
    </source>
</evidence>
<dbReference type="SMART" id="SM00382">
    <property type="entry name" value="AAA"/>
    <property type="match status" value="2"/>
</dbReference>
<keyword evidence="2" id="KW-0813">Transport</keyword>
<keyword evidence="4 6" id="KW-0067">ATP-binding</keyword>
<comment type="subcellular location">
    <subcellularLocation>
        <location evidence="1">Cell inner membrane</location>
        <topology evidence="1">Peripheral membrane protein</topology>
    </subcellularLocation>
</comment>
<keyword evidence="3" id="KW-0547">Nucleotide-binding</keyword>
<dbReference type="PROSITE" id="PS50893">
    <property type="entry name" value="ABC_TRANSPORTER_2"/>
    <property type="match status" value="2"/>
</dbReference>
<organism evidence="6 7">
    <name type="scientific">Roseovarius pelagicus</name>
    <dbReference type="NCBI Taxonomy" id="2980108"/>
    <lineage>
        <taxon>Bacteria</taxon>
        <taxon>Pseudomonadati</taxon>
        <taxon>Pseudomonadota</taxon>
        <taxon>Alphaproteobacteria</taxon>
        <taxon>Rhodobacterales</taxon>
        <taxon>Roseobacteraceae</taxon>
        <taxon>Roseovarius</taxon>
    </lineage>
</organism>
<evidence type="ECO:0000313" key="6">
    <source>
        <dbReference type="EMBL" id="UXX83175.1"/>
    </source>
</evidence>
<accession>A0ABY6DC85</accession>
<name>A0ABY6DC85_9RHOB</name>
<dbReference type="RefSeq" id="WP_263047867.1">
    <property type="nucleotide sequence ID" value="NZ_CP106738.1"/>
</dbReference>
<dbReference type="InterPro" id="IPR017871">
    <property type="entry name" value="ABC_transporter-like_CS"/>
</dbReference>
<dbReference type="PANTHER" id="PTHR43776">
    <property type="entry name" value="TRANSPORT ATP-BINDING PROTEIN"/>
    <property type="match status" value="1"/>
</dbReference>
<evidence type="ECO:0000313" key="7">
    <source>
        <dbReference type="Proteomes" id="UP001064087"/>
    </source>
</evidence>
<feature type="domain" description="ABC transporter" evidence="5">
    <location>
        <begin position="14"/>
        <end position="265"/>
    </location>
</feature>
<evidence type="ECO:0000259" key="5">
    <source>
        <dbReference type="PROSITE" id="PS50893"/>
    </source>
</evidence>
<gene>
    <name evidence="6" type="ORF">N7U68_19215</name>
</gene>
<proteinExistence type="predicted"/>
<dbReference type="SUPFAM" id="SSF52540">
    <property type="entry name" value="P-loop containing nucleoside triphosphate hydrolases"/>
    <property type="match status" value="2"/>
</dbReference>
<dbReference type="InterPro" id="IPR003439">
    <property type="entry name" value="ABC_transporter-like_ATP-bd"/>
</dbReference>
<dbReference type="Gene3D" id="3.40.50.300">
    <property type="entry name" value="P-loop containing nucleotide triphosphate hydrolases"/>
    <property type="match status" value="2"/>
</dbReference>
<dbReference type="InterPro" id="IPR050319">
    <property type="entry name" value="ABC_transp_ATP-bind"/>
</dbReference>
<keyword evidence="7" id="KW-1185">Reference proteome</keyword>
<dbReference type="Proteomes" id="UP001064087">
    <property type="component" value="Chromosome"/>
</dbReference>
<dbReference type="CDD" id="cd03257">
    <property type="entry name" value="ABC_NikE_OppD_transporters"/>
    <property type="match status" value="2"/>
</dbReference>